<evidence type="ECO:0000259" key="2">
    <source>
        <dbReference type="Pfam" id="PF07007"/>
    </source>
</evidence>
<reference evidence="5" key="4">
    <citation type="submission" date="2023-01" db="EMBL/GenBank/DDBJ databases">
        <title>Draft genome sequence of Methylobacterium brachythecii strain NBRC 107710.</title>
        <authorList>
            <person name="Sun Q."/>
            <person name="Mori K."/>
        </authorList>
    </citation>
    <scope>NUCLEOTIDE SEQUENCE</scope>
    <source>
        <strain evidence="5">NBRC 107710</strain>
    </source>
</reference>
<evidence type="ECO:0000313" key="8">
    <source>
        <dbReference type="Proteomes" id="UP001156881"/>
    </source>
</evidence>
<dbReference type="EMBL" id="JACIDN010000004">
    <property type="protein sequence ID" value="MBB3903056.1"/>
    <property type="molecule type" value="Genomic_DNA"/>
</dbReference>
<dbReference type="Gene3D" id="1.20.1270.180">
    <property type="match status" value="1"/>
</dbReference>
<dbReference type="AlphaFoldDB" id="A0A7W6AIJ4"/>
<accession>A0A7W6AIJ4</accession>
<reference evidence="5" key="1">
    <citation type="journal article" date="2014" name="Int. J. Syst. Evol. Microbiol.">
        <title>Complete genome of a new Firmicutes species belonging to the dominant human colonic microbiota ('Ruminococcus bicirculans') reveals two chromosomes and a selective capacity to utilize plant glucans.</title>
        <authorList>
            <consortium name="NISC Comparative Sequencing Program"/>
            <person name="Wegmann U."/>
            <person name="Louis P."/>
            <person name="Goesmann A."/>
            <person name="Henrissat B."/>
            <person name="Duncan S.H."/>
            <person name="Flint H.J."/>
        </authorList>
    </citation>
    <scope>NUCLEOTIDE SEQUENCE</scope>
    <source>
        <strain evidence="5">NBRC 107710</strain>
    </source>
</reference>
<dbReference type="InterPro" id="IPR009739">
    <property type="entry name" value="LprI-like_N"/>
</dbReference>
<feature type="chain" id="PRO_5031294724" evidence="1">
    <location>
        <begin position="25"/>
        <end position="323"/>
    </location>
</feature>
<dbReference type="InterPro" id="IPR052755">
    <property type="entry name" value="Lysozyme_Inhibitor_LprI"/>
</dbReference>
<gene>
    <name evidence="5" type="ORF">GCM10007884_36990</name>
    <name evidence="6" type="ORF">GGR33_002558</name>
</gene>
<protein>
    <submittedName>
        <fullName evidence="6">Uncharacterized protein YecT (DUF1311 family)</fullName>
    </submittedName>
</protein>
<feature type="domain" description="DUF3298" evidence="3">
    <location>
        <begin position="228"/>
        <end position="309"/>
    </location>
</feature>
<evidence type="ECO:0000259" key="3">
    <source>
        <dbReference type="Pfam" id="PF11738"/>
    </source>
</evidence>
<dbReference type="RefSeq" id="WP_210301987.1">
    <property type="nucleotide sequence ID" value="NZ_BSPG01000026.1"/>
</dbReference>
<sequence length="323" mass="34843">MRLQLRTCVAALGLVLMGGAPAMAFDCAKAGTPMEKAICADPVAKASDDAMESAFNTLRAGLSGPQKQAALDDQRAWLKQRNENCGKEKTPASCAADSNGARTGVLTARPESGPGPKSRLIPYFVRQTGSRDKVDVDVQLYKFADPATPGERLLNARADETAAKIDLKKDEPDDRSWSHEENWSISYASPDFISIWSTGYDYSGGAHGGASGTGIHVDLRTGRIVAFSDLFDAKAHAEIDKRCVKQIKAEKVERGAGDDADDPDLAKKVSEIVKDLANWSFKEQQASVYFGQYSVGPYAEGVYGCDLPINDLNKLSKVPLPPR</sequence>
<reference evidence="8" key="2">
    <citation type="journal article" date="2019" name="Int. J. Syst. Evol. Microbiol.">
        <title>The Global Catalogue of Microorganisms (GCM) 10K type strain sequencing project: providing services to taxonomists for standard genome sequencing and annotation.</title>
        <authorList>
            <consortium name="The Broad Institute Genomics Platform"/>
            <consortium name="The Broad Institute Genome Sequencing Center for Infectious Disease"/>
            <person name="Wu L."/>
            <person name="Ma J."/>
        </authorList>
    </citation>
    <scope>NUCLEOTIDE SEQUENCE [LARGE SCALE GENOMIC DNA]</scope>
    <source>
        <strain evidence="8">NBRC 107710</strain>
    </source>
</reference>
<keyword evidence="1" id="KW-0732">Signal</keyword>
<dbReference type="InterPro" id="IPR025303">
    <property type="entry name" value="PdaC"/>
</dbReference>
<dbReference type="Gene3D" id="3.30.565.40">
    <property type="entry name" value="Fervidobacterium nodosum Rt17-B1 like"/>
    <property type="match status" value="1"/>
</dbReference>
<dbReference type="PANTHER" id="PTHR37549:SF1">
    <property type="entry name" value="LIPOPROTEIN LPRI"/>
    <property type="match status" value="1"/>
</dbReference>
<name>A0A7W6AIJ4_9HYPH</name>
<feature type="domain" description="Deacetylase PdaC" evidence="4">
    <location>
        <begin position="160"/>
        <end position="208"/>
    </location>
</feature>
<dbReference type="InterPro" id="IPR021729">
    <property type="entry name" value="DUF3298"/>
</dbReference>
<evidence type="ECO:0000313" key="7">
    <source>
        <dbReference type="Proteomes" id="UP000517759"/>
    </source>
</evidence>
<keyword evidence="8" id="KW-1185">Reference proteome</keyword>
<dbReference type="Proteomes" id="UP000517759">
    <property type="component" value="Unassembled WGS sequence"/>
</dbReference>
<proteinExistence type="predicted"/>
<dbReference type="EMBL" id="BSPG01000026">
    <property type="protein sequence ID" value="GLS45708.1"/>
    <property type="molecule type" value="Genomic_DNA"/>
</dbReference>
<organism evidence="6 7">
    <name type="scientific">Methylobacterium brachythecii</name>
    <dbReference type="NCBI Taxonomy" id="1176177"/>
    <lineage>
        <taxon>Bacteria</taxon>
        <taxon>Pseudomonadati</taxon>
        <taxon>Pseudomonadota</taxon>
        <taxon>Alphaproteobacteria</taxon>
        <taxon>Hyphomicrobiales</taxon>
        <taxon>Methylobacteriaceae</taxon>
        <taxon>Methylobacterium</taxon>
    </lineage>
</organism>
<reference evidence="6 7" key="3">
    <citation type="submission" date="2020-08" db="EMBL/GenBank/DDBJ databases">
        <title>Genomic Encyclopedia of Type Strains, Phase IV (KMG-IV): sequencing the most valuable type-strain genomes for metagenomic binning, comparative biology and taxonomic classification.</title>
        <authorList>
            <person name="Goeker M."/>
        </authorList>
    </citation>
    <scope>NUCLEOTIDE SEQUENCE [LARGE SCALE GENOMIC DNA]</scope>
    <source>
        <strain evidence="6 7">DSM 24105</strain>
    </source>
</reference>
<evidence type="ECO:0000313" key="6">
    <source>
        <dbReference type="EMBL" id="MBB3903056.1"/>
    </source>
</evidence>
<dbReference type="Gene3D" id="3.90.640.20">
    <property type="entry name" value="Heat-shock cognate protein, ATPase"/>
    <property type="match status" value="1"/>
</dbReference>
<evidence type="ECO:0000259" key="4">
    <source>
        <dbReference type="Pfam" id="PF13739"/>
    </source>
</evidence>
<feature type="signal peptide" evidence="1">
    <location>
        <begin position="1"/>
        <end position="24"/>
    </location>
</feature>
<dbReference type="Proteomes" id="UP001156881">
    <property type="component" value="Unassembled WGS sequence"/>
</dbReference>
<feature type="domain" description="Lysozyme inhibitor LprI-like N-terminal" evidence="2">
    <location>
        <begin position="27"/>
        <end position="104"/>
    </location>
</feature>
<dbReference type="PANTHER" id="PTHR37549">
    <property type="entry name" value="LIPOPROTEIN LPRI"/>
    <property type="match status" value="1"/>
</dbReference>
<comment type="caution">
    <text evidence="6">The sequence shown here is derived from an EMBL/GenBank/DDBJ whole genome shotgun (WGS) entry which is preliminary data.</text>
</comment>
<dbReference type="GO" id="GO:0005576">
    <property type="term" value="C:extracellular region"/>
    <property type="evidence" value="ECO:0007669"/>
    <property type="project" value="TreeGrafter"/>
</dbReference>
<dbReference type="Pfam" id="PF11738">
    <property type="entry name" value="DUF3298"/>
    <property type="match status" value="1"/>
</dbReference>
<evidence type="ECO:0000256" key="1">
    <source>
        <dbReference type="SAM" id="SignalP"/>
    </source>
</evidence>
<dbReference type="Pfam" id="PF07007">
    <property type="entry name" value="LprI"/>
    <property type="match status" value="1"/>
</dbReference>
<evidence type="ECO:0000313" key="5">
    <source>
        <dbReference type="EMBL" id="GLS45708.1"/>
    </source>
</evidence>
<dbReference type="InterPro" id="IPR037126">
    <property type="entry name" value="PdaC/RsiV-like_sf"/>
</dbReference>
<dbReference type="Pfam" id="PF13739">
    <property type="entry name" value="PdaC"/>
    <property type="match status" value="1"/>
</dbReference>